<keyword evidence="2" id="KW-1185">Reference proteome</keyword>
<dbReference type="AlphaFoldDB" id="A0A1G4PI99"/>
<reference evidence="2" key="1">
    <citation type="submission" date="2016-10" db="EMBL/GenBank/DDBJ databases">
        <authorList>
            <person name="Varghese N."/>
            <person name="Submissions S."/>
        </authorList>
    </citation>
    <scope>NUCLEOTIDE SEQUENCE [LARGE SCALE GENOMIC DNA]</scope>
    <source>
        <strain evidence="2">CGMCC 1.3431</strain>
    </source>
</reference>
<gene>
    <name evidence="1" type="ORF">SAMN02927928_0400</name>
</gene>
<evidence type="ECO:0000313" key="2">
    <source>
        <dbReference type="Proteomes" id="UP000199150"/>
    </source>
</evidence>
<evidence type="ECO:0000313" key="1">
    <source>
        <dbReference type="EMBL" id="SCW32043.1"/>
    </source>
</evidence>
<accession>A0A1G4PI99</accession>
<organism evidence="1 2">
    <name type="scientific">Asticcacaulis taihuensis</name>
    <dbReference type="NCBI Taxonomy" id="260084"/>
    <lineage>
        <taxon>Bacteria</taxon>
        <taxon>Pseudomonadati</taxon>
        <taxon>Pseudomonadota</taxon>
        <taxon>Alphaproteobacteria</taxon>
        <taxon>Caulobacterales</taxon>
        <taxon>Caulobacteraceae</taxon>
        <taxon>Asticcacaulis</taxon>
    </lineage>
</organism>
<dbReference type="RefSeq" id="WP_090643039.1">
    <property type="nucleotide sequence ID" value="NZ_CBCRYE010000001.1"/>
</dbReference>
<protein>
    <submittedName>
        <fullName evidence="1">Uncharacterized protein</fullName>
    </submittedName>
</protein>
<dbReference type="OrthoDB" id="7057365at2"/>
<name>A0A1G4PI99_9CAUL</name>
<dbReference type="EMBL" id="FMTS01000001">
    <property type="protein sequence ID" value="SCW32043.1"/>
    <property type="molecule type" value="Genomic_DNA"/>
</dbReference>
<proteinExistence type="predicted"/>
<dbReference type="Proteomes" id="UP000199150">
    <property type="component" value="Unassembled WGS sequence"/>
</dbReference>
<dbReference type="STRING" id="260084.SAMN02927928_0400"/>
<sequence>MGLHIHSLEDLPGNIQRDYYIYLLDYGWDEPLARALENNFNRIADLSSRSGSVVLRGTDLGHFSNEVFSWHKVNGLEGEDVLPAILITNEHLAKFRESSDGPEFKFDSNVRGNYSDNMKLILLPLKKFCKTETGVVNLISVSFKDIKAKKELSDFKVAREIKAKPFDRAFDTLILEPNVAGIGIDLKKIIREFIKPNLMTE</sequence>